<sequence length="1003" mass="110950">MSEATATALVEAVQSAFGGMEKVGPKPLLSRVNLFLSEDDFDPIDEPRLIAAVLDADFNAPARRAAHIAIAQWDVADGPAWAEESAAGSHARRQKMYDLLKLSEPSRAEIDDAFPRQAALVDSVIVAEDWDPWYTPERQERDFYWKAYRGVLENKKWSPEAIAEVDASSSKIVSRLADPAAEEAYSSRGLVVGYVQSGKTANFTGMIAKSIDAGYRLIIVLTGTIELLRGQTQRRLDMELIGEENILGGHDKNDIEAIRDVDYAGTGDTDWLAGKFLRHGVNLAASKQIPSIKRLTTASGDYKALKQGLDTLDFRSASELTDVHKPVNHPDNLYGTNVRIAVVKKNKAVLTKLLSDLKNIHTRLDEIPVLVIDDEADQASVNTKNNKKKAPLTDEDKERTAINKLISDILKLMPRAQYVGYTATPFANVFVEPDDKIDIFPKDFIVRLKASPDYMGGTSFHDLEELPPGVQRTAANSNELAHVRNLKADAGEAEAEEIRGALDAFVLTGAIKLWRQAHDPDLSFRHHTMLVHEDVKQAAHTDLANLIKKVWFEAGYSSPEAKARLRALYENDFVPVHRARNGWGASLPDSFDDLGQYIGETVTKIMSDNSPVVVVNGSKESDYNAMDFTTKDFWRVMVGGAKLSRGFTVEGLTVTYFKRRAMAADTFMQMGRWFGYRPGYRDLVRLYIARDVVDNKNKSYDLYKAFTAMVEDEEAFRAQLDDFAELDPETGKPAMRPIDVPPLVFQQLPWLRPTAGNKMYNVELAFEGNPGKVKDFPLQPDRGSGAANAKHFELVAPWLDRREEPVVLNTDLGASYDARVVVVDAAEVASVLEKFEWAEGYSFAPTVNFIRRAVDEGKLEDFAVIFPELEIKGERTHDVAGRQVQILQRTRRSGRNGFSGSSARQRHAAEYIAGAAKATPGAGAEALRKPNRGSVLFTFADDYPTSPTTSESRPTSQIVGPADPKNVASLFSIAMPASTAALGRVGFRAKKQGVPLRQIIEVD</sequence>
<accession>A0ABP7ZLB9</accession>
<gene>
    <name evidence="3" type="ORF">GCM10022286_22170</name>
</gene>
<dbReference type="Pfam" id="PF10593">
    <property type="entry name" value="Z1"/>
    <property type="match status" value="1"/>
</dbReference>
<evidence type="ECO:0000313" key="3">
    <source>
        <dbReference type="EMBL" id="GAA4162752.1"/>
    </source>
</evidence>
<dbReference type="InterPro" id="IPR027417">
    <property type="entry name" value="P-loop_NTPase"/>
</dbReference>
<organism evidence="3 4">
    <name type="scientific">Gryllotalpicola daejeonensis</name>
    <dbReference type="NCBI Taxonomy" id="993087"/>
    <lineage>
        <taxon>Bacteria</taxon>
        <taxon>Bacillati</taxon>
        <taxon>Actinomycetota</taxon>
        <taxon>Actinomycetes</taxon>
        <taxon>Micrococcales</taxon>
        <taxon>Microbacteriaceae</taxon>
        <taxon>Gryllotalpicola</taxon>
    </lineage>
</organism>
<dbReference type="SUPFAM" id="SSF52540">
    <property type="entry name" value="P-loop containing nucleoside triphosphate hydrolases"/>
    <property type="match status" value="1"/>
</dbReference>
<feature type="domain" description="Putative endonuclease Z1" evidence="2">
    <location>
        <begin position="498"/>
        <end position="726"/>
    </location>
</feature>
<reference evidence="3" key="1">
    <citation type="journal article" date="2014" name="Int. J. Syst. Evol. Microbiol.">
        <title>Complete genome of a new Firmicutes species belonging to the dominant human colonic microbiota ('Ruminococcus bicirculans') reveals two chromosomes and a selective capacity to utilize plant glucans.</title>
        <authorList>
            <consortium name="NISC Comparative Sequencing Program"/>
            <person name="Wegmann U."/>
            <person name="Louis P."/>
            <person name="Goesmann A."/>
            <person name="Henrissat B."/>
            <person name="Duncan S.H."/>
            <person name="Flint H.J."/>
        </authorList>
    </citation>
    <scope>NUCLEOTIDE SEQUENCE</scope>
    <source>
        <strain evidence="3">JCM 17590</strain>
    </source>
</reference>
<reference evidence="3" key="2">
    <citation type="submission" date="2023-12" db="EMBL/GenBank/DDBJ databases">
        <authorList>
            <person name="Sun Q."/>
            <person name="Inoue M."/>
        </authorList>
    </citation>
    <scope>NUCLEOTIDE SEQUENCE</scope>
    <source>
        <strain evidence="3">JCM 17590</strain>
    </source>
</reference>
<keyword evidence="4" id="KW-1185">Reference proteome</keyword>
<name>A0ABP7ZLB9_9MICO</name>
<dbReference type="EMBL" id="BAABBV010000001">
    <property type="protein sequence ID" value="GAA4162752.1"/>
    <property type="molecule type" value="Genomic_DNA"/>
</dbReference>
<evidence type="ECO:0000313" key="4">
    <source>
        <dbReference type="Proteomes" id="UP001415169"/>
    </source>
</evidence>
<feature type="compositionally biased region" description="Low complexity" evidence="1">
    <location>
        <begin position="944"/>
        <end position="956"/>
    </location>
</feature>
<dbReference type="InterPro" id="IPR018310">
    <property type="entry name" value="Put_endonuclease_Z1-dom"/>
</dbReference>
<evidence type="ECO:0000256" key="1">
    <source>
        <dbReference type="SAM" id="MobiDB-lite"/>
    </source>
</evidence>
<protein>
    <recommendedName>
        <fullName evidence="2">Putative endonuclease Z1 domain-containing protein</fullName>
    </recommendedName>
</protein>
<dbReference type="RefSeq" id="WP_344791843.1">
    <property type="nucleotide sequence ID" value="NZ_BAABBV010000001.1"/>
</dbReference>
<comment type="caution">
    <text evidence="3">The sequence shown here is derived from an EMBL/GenBank/DDBJ whole genome shotgun (WGS) entry which is preliminary data.</text>
</comment>
<dbReference type="Proteomes" id="UP001415169">
    <property type="component" value="Unassembled WGS sequence"/>
</dbReference>
<evidence type="ECO:0000259" key="2">
    <source>
        <dbReference type="Pfam" id="PF10593"/>
    </source>
</evidence>
<proteinExistence type="predicted"/>
<feature type="region of interest" description="Disordered" evidence="1">
    <location>
        <begin position="940"/>
        <end position="961"/>
    </location>
</feature>